<dbReference type="SUPFAM" id="SSF56003">
    <property type="entry name" value="Molybdenum cofactor-binding domain"/>
    <property type="match status" value="1"/>
</dbReference>
<dbReference type="Pfam" id="PF20256">
    <property type="entry name" value="MoCoBD_2"/>
    <property type="match status" value="1"/>
</dbReference>
<protein>
    <submittedName>
        <fullName evidence="5">Aerobic-type carbon monoxide dehydrogenase, large subunit CoxL/CutL-like protein</fullName>
    </submittedName>
</protein>
<organism evidence="5">
    <name type="scientific">uncultured Desulfobacterium sp</name>
    <dbReference type="NCBI Taxonomy" id="201089"/>
    <lineage>
        <taxon>Bacteria</taxon>
        <taxon>Pseudomonadati</taxon>
        <taxon>Thermodesulfobacteriota</taxon>
        <taxon>Desulfobacteria</taxon>
        <taxon>Desulfobacterales</taxon>
        <taxon>Desulfobacteriaceae</taxon>
        <taxon>Desulfobacterium</taxon>
        <taxon>environmental samples</taxon>
    </lineage>
</organism>
<dbReference type="SUPFAM" id="SSF54665">
    <property type="entry name" value="CO dehydrogenase molybdoprotein N-domain-like"/>
    <property type="match status" value="1"/>
</dbReference>
<dbReference type="Pfam" id="PF01315">
    <property type="entry name" value="Ald_Xan_dh_C"/>
    <property type="match status" value="1"/>
</dbReference>
<reference evidence="5" key="1">
    <citation type="submission" date="2018-01" db="EMBL/GenBank/DDBJ databases">
        <authorList>
            <person name="Regsiter A."/>
            <person name="William W."/>
        </authorList>
    </citation>
    <scope>NUCLEOTIDE SEQUENCE</scope>
    <source>
        <strain evidence="5">TRIP AH-1</strain>
    </source>
</reference>
<dbReference type="InterPro" id="IPR036856">
    <property type="entry name" value="Ald_Oxase/Xan_DH_a/b_sf"/>
</dbReference>
<dbReference type="Gene3D" id="3.90.1170.50">
    <property type="entry name" value="Aldehyde oxidase/xanthine dehydrogenase, a/b hammerhead"/>
    <property type="match status" value="1"/>
</dbReference>
<keyword evidence="1" id="KW-0500">Molybdenum</keyword>
<feature type="domain" description="Aldehyde oxidase/xanthine dehydrogenase a/b hammerhead" evidence="4">
    <location>
        <begin position="22"/>
        <end position="125"/>
    </location>
</feature>
<dbReference type="GO" id="GO:0016491">
    <property type="term" value="F:oxidoreductase activity"/>
    <property type="evidence" value="ECO:0007669"/>
    <property type="project" value="UniProtKB-KW"/>
</dbReference>
<dbReference type="AlphaFoldDB" id="A0A445MXR6"/>
<dbReference type="SMART" id="SM01008">
    <property type="entry name" value="Ald_Xan_dh_C"/>
    <property type="match status" value="1"/>
</dbReference>
<dbReference type="InterPro" id="IPR000674">
    <property type="entry name" value="Ald_Oxase/Xan_DH_a/b"/>
</dbReference>
<gene>
    <name evidence="5" type="ORF">PITCH_A2060006</name>
</gene>
<feature type="coiled-coil region" evidence="3">
    <location>
        <begin position="107"/>
        <end position="134"/>
    </location>
</feature>
<evidence type="ECO:0000256" key="3">
    <source>
        <dbReference type="SAM" id="Coils"/>
    </source>
</evidence>
<dbReference type="InterPro" id="IPR046867">
    <property type="entry name" value="AldOxase/xan_DH_MoCoBD2"/>
</dbReference>
<evidence type="ECO:0000313" key="5">
    <source>
        <dbReference type="EMBL" id="SPD74151.1"/>
    </source>
</evidence>
<accession>A0A445MXR6</accession>
<keyword evidence="3" id="KW-0175">Coiled coil</keyword>
<name>A0A445MXR6_9BACT</name>
<dbReference type="Pfam" id="PF02738">
    <property type="entry name" value="MoCoBD_1"/>
    <property type="match status" value="1"/>
</dbReference>
<evidence type="ECO:0000256" key="2">
    <source>
        <dbReference type="ARBA" id="ARBA00023002"/>
    </source>
</evidence>
<proteinExistence type="predicted"/>
<dbReference type="InterPro" id="IPR008274">
    <property type="entry name" value="AldOxase/xan_DH_MoCoBD1"/>
</dbReference>
<dbReference type="InterPro" id="IPR016208">
    <property type="entry name" value="Ald_Oxase/xanthine_DH-like"/>
</dbReference>
<dbReference type="GO" id="GO:0005506">
    <property type="term" value="F:iron ion binding"/>
    <property type="evidence" value="ECO:0007669"/>
    <property type="project" value="InterPro"/>
</dbReference>
<dbReference type="InterPro" id="IPR037165">
    <property type="entry name" value="AldOxase/xan_DH_Mopterin-bd_sf"/>
</dbReference>
<dbReference type="PANTHER" id="PTHR11908:SF132">
    <property type="entry name" value="ALDEHYDE OXIDASE 1-RELATED"/>
    <property type="match status" value="1"/>
</dbReference>
<sequence>MAKEYRHIGKAAQRIDALEILTGKAKYVDDLKIPQMIYGKVLRSPFPHAHIRSIDTRKAEELPGVKAVLTYKNVPDWKTGWPPHRLVLDRRVRFVGDGVALVAGISSEIAEEALELIEVEYEELQAVYDIEEALSPGAPQLYEEFPGNDLPLGFDQMGPTCLKDLVLGDVEKGFQEADFIVDGTYGYECIPNPLPAEPPGVIARWEDEGKLTLWVSSQSPGMVRFSLQPCMGFIDIRAISAQVGGSFGTKNTPSIPIFYAAALAKTANRPVKIYYTKEEHLTAYSLRLSSRIHAQIGMKKDGKVTAVNGQWLVDTGASSEIAQGQIAVGCGEAQLLIRCNNWYLKPKLVVTNRNPSGIARGFGGQELKSALIPLWTLAMEKAGLDPVEVFKQNFVKPGDGYYWRDGKWWVCKAVDYSKAIEKGSEKFKWKEKWKGWLKPTVVQGNKRTGVGVSVHGNADVGEDDSEAYVKLSPDGTAVLHSCLAEAGMGARSSVCKMVAEVLNLPLASVSITPPDTLVNPFDFGLVGSRGTIAVGSAVIEAAEDARKKLLKLAAQMFNIRPEDLDTRDGMVFRKGITDKKLPWIEVMGLGYTCTGYGHYKADYSKPNFMIIFAEVEVDIETGKTDLTQIVGATDAGQIIDPLMLGMQFHGSLGSAGTDTALFEETILDRTTGRILNGNLIDYKWRTFCELPEFETSILETPFETHRFKAVGVGEISTAPGPSAVLMAISNAVGKRISEYPATPDKILKALYKIQKLVDQQTKF</sequence>
<dbReference type="PANTHER" id="PTHR11908">
    <property type="entry name" value="XANTHINE DEHYDROGENASE"/>
    <property type="match status" value="1"/>
</dbReference>
<dbReference type="Gene3D" id="3.30.365.10">
    <property type="entry name" value="Aldehyde oxidase/xanthine dehydrogenase, molybdopterin binding domain"/>
    <property type="match status" value="4"/>
</dbReference>
<keyword evidence="2" id="KW-0560">Oxidoreductase</keyword>
<evidence type="ECO:0000256" key="1">
    <source>
        <dbReference type="ARBA" id="ARBA00022505"/>
    </source>
</evidence>
<evidence type="ECO:0000259" key="4">
    <source>
        <dbReference type="SMART" id="SM01008"/>
    </source>
</evidence>
<dbReference type="EMBL" id="OJIN01000120">
    <property type="protein sequence ID" value="SPD74151.1"/>
    <property type="molecule type" value="Genomic_DNA"/>
</dbReference>